<dbReference type="InterPro" id="IPR011010">
    <property type="entry name" value="DNA_brk_join_enz"/>
</dbReference>
<evidence type="ECO:0000256" key="1">
    <source>
        <dbReference type="ARBA" id="ARBA00022908"/>
    </source>
</evidence>
<dbReference type="InterPro" id="IPR013762">
    <property type="entry name" value="Integrase-like_cat_sf"/>
</dbReference>
<dbReference type="GO" id="GO:0003677">
    <property type="term" value="F:DNA binding"/>
    <property type="evidence" value="ECO:0007669"/>
    <property type="project" value="UniProtKB-UniRule"/>
</dbReference>
<keyword evidence="2 4" id="KW-0238">DNA-binding</keyword>
<keyword evidence="3" id="KW-0233">DNA recombination</keyword>
<evidence type="ECO:0000313" key="8">
    <source>
        <dbReference type="EMBL" id="SEW32993.1"/>
    </source>
</evidence>
<dbReference type="OrthoDB" id="155056at2157"/>
<feature type="compositionally biased region" description="Basic and acidic residues" evidence="5">
    <location>
        <begin position="350"/>
        <end position="367"/>
    </location>
</feature>
<evidence type="ECO:0000259" key="6">
    <source>
        <dbReference type="PROSITE" id="PS51898"/>
    </source>
</evidence>
<dbReference type="PANTHER" id="PTHR30349:SF41">
    <property type="entry name" value="INTEGRASE_RECOMBINASE PROTEIN MJ0367-RELATED"/>
    <property type="match status" value="1"/>
</dbReference>
<dbReference type="Gene3D" id="1.10.443.10">
    <property type="entry name" value="Intergrase catalytic core"/>
    <property type="match status" value="1"/>
</dbReference>
<evidence type="ECO:0000256" key="5">
    <source>
        <dbReference type="SAM" id="MobiDB-lite"/>
    </source>
</evidence>
<dbReference type="Gene3D" id="1.10.150.130">
    <property type="match status" value="1"/>
</dbReference>
<protein>
    <submittedName>
        <fullName evidence="8">Site-specific recombinase XerD</fullName>
    </submittedName>
</protein>
<feature type="compositionally biased region" description="Basic and acidic residues" evidence="5">
    <location>
        <begin position="374"/>
        <end position="384"/>
    </location>
</feature>
<keyword evidence="9" id="KW-1185">Reference proteome</keyword>
<feature type="region of interest" description="Disordered" evidence="5">
    <location>
        <begin position="349"/>
        <end position="384"/>
    </location>
</feature>
<name>A0A1I0QYP8_9EURY</name>
<dbReference type="PROSITE" id="PS51900">
    <property type="entry name" value="CB"/>
    <property type="match status" value="1"/>
</dbReference>
<evidence type="ECO:0000259" key="7">
    <source>
        <dbReference type="PROSITE" id="PS51900"/>
    </source>
</evidence>
<feature type="region of interest" description="Disordered" evidence="5">
    <location>
        <begin position="115"/>
        <end position="136"/>
    </location>
</feature>
<dbReference type="InterPro" id="IPR050090">
    <property type="entry name" value="Tyrosine_recombinase_XerCD"/>
</dbReference>
<dbReference type="EMBL" id="FOIS01000007">
    <property type="protein sequence ID" value="SEW32993.1"/>
    <property type="molecule type" value="Genomic_DNA"/>
</dbReference>
<dbReference type="GO" id="GO:0006310">
    <property type="term" value="P:DNA recombination"/>
    <property type="evidence" value="ECO:0007669"/>
    <property type="project" value="UniProtKB-KW"/>
</dbReference>
<sequence length="384" mass="43864">MSTPSERRANSGGTTVREAVDDYLRYKIKADGSETTMRSPLYRFARHCRNELGVELVGDLEPTHVRRFSEHLYDKVKLEDDPDERLAASTAQTYFAYVRAFLSWCVREQHLETNPANTNTAEDPLPQDDGKRKTQYWSDRDRKQLEHYATKRVDMALEGTIRTDAQTALRDRAIVVMLGGTGARGAELFADPKDDKRPGLRWSDVDFDRQLIEVYGKSREYEEAPFPESVHNVLDRWYGFLEPPTDEWPVFPTGHYGSKKDRLEETVSEEAVSAALEGRGDAGKTEVLDSLHREHEVPPPSISKEGVRRLLKRLTKEANIDPDGDYDYLTLHGARRALGRDLYANGMSEKAQEALRHQSIETTHEAYSDLQMEDVSKSIDEVRE</sequence>
<accession>A0A1I0QYP8</accession>
<dbReference type="InterPro" id="IPR044068">
    <property type="entry name" value="CB"/>
</dbReference>
<feature type="domain" description="Core-binding (CB)" evidence="7">
    <location>
        <begin position="14"/>
        <end position="106"/>
    </location>
</feature>
<dbReference type="Proteomes" id="UP000183275">
    <property type="component" value="Unassembled WGS sequence"/>
</dbReference>
<dbReference type="PROSITE" id="PS51898">
    <property type="entry name" value="TYR_RECOMBINASE"/>
    <property type="match status" value="1"/>
</dbReference>
<keyword evidence="1" id="KW-0229">DNA integration</keyword>
<dbReference type="GO" id="GO:0015074">
    <property type="term" value="P:DNA integration"/>
    <property type="evidence" value="ECO:0007669"/>
    <property type="project" value="UniProtKB-KW"/>
</dbReference>
<evidence type="ECO:0000256" key="2">
    <source>
        <dbReference type="ARBA" id="ARBA00023125"/>
    </source>
</evidence>
<reference evidence="9" key="1">
    <citation type="submission" date="2016-10" db="EMBL/GenBank/DDBJ databases">
        <authorList>
            <person name="Varghese N."/>
        </authorList>
    </citation>
    <scope>NUCLEOTIDE SEQUENCE [LARGE SCALE GENOMIC DNA]</scope>
    <source>
        <strain evidence="9">CGMCC 1.12284</strain>
    </source>
</reference>
<evidence type="ECO:0000256" key="4">
    <source>
        <dbReference type="PROSITE-ProRule" id="PRU01248"/>
    </source>
</evidence>
<dbReference type="eggNOG" id="arCOG01248">
    <property type="taxonomic scope" value="Archaea"/>
</dbReference>
<organism evidence="8 9">
    <name type="scientific">Natrinema salifodinae</name>
    <dbReference type="NCBI Taxonomy" id="1202768"/>
    <lineage>
        <taxon>Archaea</taxon>
        <taxon>Methanobacteriati</taxon>
        <taxon>Methanobacteriota</taxon>
        <taxon>Stenosarchaea group</taxon>
        <taxon>Halobacteria</taxon>
        <taxon>Halobacteriales</taxon>
        <taxon>Natrialbaceae</taxon>
        <taxon>Natrinema</taxon>
    </lineage>
</organism>
<dbReference type="PANTHER" id="PTHR30349">
    <property type="entry name" value="PHAGE INTEGRASE-RELATED"/>
    <property type="match status" value="1"/>
</dbReference>
<dbReference type="InterPro" id="IPR010998">
    <property type="entry name" value="Integrase_recombinase_N"/>
</dbReference>
<gene>
    <name evidence="8" type="ORF">SAMN05216285_4183</name>
</gene>
<feature type="domain" description="Tyr recombinase" evidence="6">
    <location>
        <begin position="140"/>
        <end position="380"/>
    </location>
</feature>
<dbReference type="InterPro" id="IPR002104">
    <property type="entry name" value="Integrase_catalytic"/>
</dbReference>
<dbReference type="RefSeq" id="WP_049991455.1">
    <property type="nucleotide sequence ID" value="NZ_FOIS01000007.1"/>
</dbReference>
<dbReference type="SUPFAM" id="SSF56349">
    <property type="entry name" value="DNA breaking-rejoining enzymes"/>
    <property type="match status" value="1"/>
</dbReference>
<proteinExistence type="predicted"/>
<dbReference type="Pfam" id="PF00589">
    <property type="entry name" value="Phage_integrase"/>
    <property type="match status" value="1"/>
</dbReference>
<evidence type="ECO:0000256" key="3">
    <source>
        <dbReference type="ARBA" id="ARBA00023172"/>
    </source>
</evidence>
<dbReference type="CDD" id="cd00397">
    <property type="entry name" value="DNA_BRE_C"/>
    <property type="match status" value="1"/>
</dbReference>
<dbReference type="STRING" id="1202768.SAMN05216285_4183"/>
<dbReference type="AlphaFoldDB" id="A0A1I0QYP8"/>
<evidence type="ECO:0000313" key="9">
    <source>
        <dbReference type="Proteomes" id="UP000183275"/>
    </source>
</evidence>